<evidence type="ECO:0000256" key="1">
    <source>
        <dbReference type="ARBA" id="ARBA00004141"/>
    </source>
</evidence>
<feature type="transmembrane region" description="Helical" evidence="7">
    <location>
        <begin position="310"/>
        <end position="331"/>
    </location>
</feature>
<comment type="similarity">
    <text evidence="2 6">Belongs to the MIP/aquaporin (TC 1.A.8) family.</text>
</comment>
<dbReference type="Gene3D" id="1.20.1080.10">
    <property type="entry name" value="Glycerol uptake facilitator protein"/>
    <property type="match status" value="1"/>
</dbReference>
<evidence type="ECO:0000256" key="2">
    <source>
        <dbReference type="ARBA" id="ARBA00006175"/>
    </source>
</evidence>
<name>A0A3Q3GPF4_9LABR</name>
<dbReference type="InterPro" id="IPR023271">
    <property type="entry name" value="Aquaporin-like"/>
</dbReference>
<dbReference type="PANTHER" id="PTHR19139">
    <property type="entry name" value="AQUAPORIN TRANSPORTER"/>
    <property type="match status" value="1"/>
</dbReference>
<dbReference type="AlphaFoldDB" id="A0A3Q3GPF4"/>
<evidence type="ECO:0000256" key="7">
    <source>
        <dbReference type="SAM" id="Phobius"/>
    </source>
</evidence>
<dbReference type="Ensembl" id="ENSLBET00000036752.1">
    <property type="protein sequence ID" value="ENSLBEP00000035256.1"/>
    <property type="gene ID" value="ENSLBEG00000026436.1"/>
</dbReference>
<evidence type="ECO:0000313" key="9">
    <source>
        <dbReference type="Proteomes" id="UP000261660"/>
    </source>
</evidence>
<protein>
    <submittedName>
        <fullName evidence="8">Aquaporin-1-like</fullName>
    </submittedName>
</protein>
<dbReference type="InParanoid" id="A0A3Q3GPF4"/>
<dbReference type="GO" id="GO:0008519">
    <property type="term" value="F:ammonium channel activity"/>
    <property type="evidence" value="ECO:0007669"/>
    <property type="project" value="TreeGrafter"/>
</dbReference>
<dbReference type="GO" id="GO:0015250">
    <property type="term" value="F:water channel activity"/>
    <property type="evidence" value="ECO:0007669"/>
    <property type="project" value="TreeGrafter"/>
</dbReference>
<dbReference type="GO" id="GO:0015168">
    <property type="term" value="F:glycerol transmembrane transporter activity"/>
    <property type="evidence" value="ECO:0007669"/>
    <property type="project" value="TreeGrafter"/>
</dbReference>
<evidence type="ECO:0000256" key="4">
    <source>
        <dbReference type="ARBA" id="ARBA00022989"/>
    </source>
</evidence>
<keyword evidence="5 7" id="KW-0472">Membrane</keyword>
<keyword evidence="9" id="KW-1185">Reference proteome</keyword>
<evidence type="ECO:0000256" key="6">
    <source>
        <dbReference type="RuleBase" id="RU000477"/>
    </source>
</evidence>
<dbReference type="STRING" id="56723.ENSLBEP00000035256"/>
<reference evidence="8" key="1">
    <citation type="submission" date="2025-08" db="UniProtKB">
        <authorList>
            <consortium name="Ensembl"/>
        </authorList>
    </citation>
    <scope>IDENTIFICATION</scope>
</reference>
<evidence type="ECO:0000256" key="5">
    <source>
        <dbReference type="ARBA" id="ARBA00023136"/>
    </source>
</evidence>
<keyword evidence="3 6" id="KW-0812">Transmembrane</keyword>
<feature type="transmembrane region" description="Helical" evidence="7">
    <location>
        <begin position="199"/>
        <end position="220"/>
    </location>
</feature>
<reference evidence="8" key="2">
    <citation type="submission" date="2025-09" db="UniProtKB">
        <authorList>
            <consortium name="Ensembl"/>
        </authorList>
    </citation>
    <scope>IDENTIFICATION</scope>
</reference>
<dbReference type="SUPFAM" id="SSF81338">
    <property type="entry name" value="Aquaporin-like"/>
    <property type="match status" value="1"/>
</dbReference>
<sequence>MNQVAIMHIRRCLHLILTDIWTLSCLHHFLLEFLGTALFLSASLSAVLTFPLATGRQQLNLRSEGNQSNISNLFYLGNVCNQSNLNNLVDQSDLCNQSNLSSETNQWNLSNLCNMCIQRSLCNESNLIEKINLGNNQRKLCNHCHLSSLPVSPPSCLQVALVFGLSLAMAAFCVGGEVHLNPAVTIVMLLTLRLRPWRAALYVIGQLLGGVASAALLLLLTGDVTPAVNQVVPGVQLHQAVTVETLATFQLALVVLAMVDASLPAVVSNMLVGLAVSLGHLIAVSATGCGMNPARSFGPAVVTLDFNNHWVFWVGPGLGACLAALLNDLLLRPRWHRPRDWWAELKQLYVLTGKQQQMALSHSP</sequence>
<feature type="transmembrane region" description="Helical" evidence="7">
    <location>
        <begin position="271"/>
        <end position="290"/>
    </location>
</feature>
<dbReference type="PANTHER" id="PTHR19139:SF161">
    <property type="entry name" value="AQUAPORIN-1"/>
    <property type="match status" value="1"/>
</dbReference>
<dbReference type="Pfam" id="PF00230">
    <property type="entry name" value="MIP"/>
    <property type="match status" value="1"/>
</dbReference>
<dbReference type="GO" id="GO:0035379">
    <property type="term" value="F:carbon dioxide transmembrane transporter activity"/>
    <property type="evidence" value="ECO:0007669"/>
    <property type="project" value="TreeGrafter"/>
</dbReference>
<keyword evidence="6" id="KW-0813">Transport</keyword>
<keyword evidence="4 7" id="KW-1133">Transmembrane helix</keyword>
<organism evidence="8 9">
    <name type="scientific">Labrus bergylta</name>
    <name type="common">ballan wrasse</name>
    <dbReference type="NCBI Taxonomy" id="56723"/>
    <lineage>
        <taxon>Eukaryota</taxon>
        <taxon>Metazoa</taxon>
        <taxon>Chordata</taxon>
        <taxon>Craniata</taxon>
        <taxon>Vertebrata</taxon>
        <taxon>Euteleostomi</taxon>
        <taxon>Actinopterygii</taxon>
        <taxon>Neopterygii</taxon>
        <taxon>Teleostei</taxon>
        <taxon>Neoteleostei</taxon>
        <taxon>Acanthomorphata</taxon>
        <taxon>Eupercaria</taxon>
        <taxon>Labriformes</taxon>
        <taxon>Labridae</taxon>
        <taxon>Labrus</taxon>
    </lineage>
</organism>
<evidence type="ECO:0000256" key="3">
    <source>
        <dbReference type="ARBA" id="ARBA00022692"/>
    </source>
</evidence>
<dbReference type="InterPro" id="IPR034294">
    <property type="entry name" value="Aquaporin_transptr"/>
</dbReference>
<feature type="transmembrane region" description="Helical" evidence="7">
    <location>
        <begin position="240"/>
        <end position="259"/>
    </location>
</feature>
<evidence type="ECO:0000313" key="8">
    <source>
        <dbReference type="Ensembl" id="ENSLBEP00000035256.1"/>
    </source>
</evidence>
<proteinExistence type="inferred from homology"/>
<dbReference type="PRINTS" id="PR00783">
    <property type="entry name" value="MINTRINSICP"/>
</dbReference>
<dbReference type="GO" id="GO:0006972">
    <property type="term" value="P:hyperosmotic response"/>
    <property type="evidence" value="ECO:0007669"/>
    <property type="project" value="TreeGrafter"/>
</dbReference>
<comment type="subcellular location">
    <subcellularLocation>
        <location evidence="1">Membrane</location>
        <topology evidence="1">Multi-pass membrane protein</topology>
    </subcellularLocation>
</comment>
<dbReference type="GeneTree" id="ENSGT00940000176123"/>
<dbReference type="GO" id="GO:0003097">
    <property type="term" value="P:renal water transport"/>
    <property type="evidence" value="ECO:0007669"/>
    <property type="project" value="TreeGrafter"/>
</dbReference>
<dbReference type="InterPro" id="IPR000425">
    <property type="entry name" value="MIP"/>
</dbReference>
<dbReference type="GO" id="GO:0016020">
    <property type="term" value="C:membrane"/>
    <property type="evidence" value="ECO:0007669"/>
    <property type="project" value="UniProtKB-SubCell"/>
</dbReference>
<dbReference type="Proteomes" id="UP000261660">
    <property type="component" value="Unplaced"/>
</dbReference>
<accession>A0A3Q3GPF4</accession>